<feature type="transmembrane region" description="Helical" evidence="1">
    <location>
        <begin position="431"/>
        <end position="452"/>
    </location>
</feature>
<feature type="transmembrane region" description="Helical" evidence="1">
    <location>
        <begin position="498"/>
        <end position="524"/>
    </location>
</feature>
<feature type="transmembrane region" description="Helical" evidence="1">
    <location>
        <begin position="242"/>
        <end position="259"/>
    </location>
</feature>
<dbReference type="RefSeq" id="WP_183369822.1">
    <property type="nucleotide sequence ID" value="NZ_BAABHL010000083.1"/>
</dbReference>
<comment type="caution">
    <text evidence="2">The sequence shown here is derived from an EMBL/GenBank/DDBJ whole genome shotgun (WGS) entry which is preliminary data.</text>
</comment>
<dbReference type="AlphaFoldDB" id="A0A840F084"/>
<keyword evidence="1" id="KW-0812">Transmembrane</keyword>
<name>A0A840F084_9ACTN</name>
<feature type="transmembrane region" description="Helical" evidence="1">
    <location>
        <begin position="87"/>
        <end position="108"/>
    </location>
</feature>
<accession>A0A840F084</accession>
<keyword evidence="1" id="KW-0472">Membrane</keyword>
<keyword evidence="3" id="KW-1185">Reference proteome</keyword>
<keyword evidence="1" id="KW-1133">Transmembrane helix</keyword>
<evidence type="ECO:0000313" key="2">
    <source>
        <dbReference type="EMBL" id="MBB4134689.1"/>
    </source>
</evidence>
<evidence type="ECO:0000313" key="3">
    <source>
        <dbReference type="Proteomes" id="UP000551501"/>
    </source>
</evidence>
<gene>
    <name evidence="2" type="ORF">BKA16_001241</name>
</gene>
<dbReference type="Proteomes" id="UP000551501">
    <property type="component" value="Unassembled WGS sequence"/>
</dbReference>
<feature type="transmembrane region" description="Helical" evidence="1">
    <location>
        <begin position="24"/>
        <end position="45"/>
    </location>
</feature>
<protein>
    <submittedName>
        <fullName evidence="2">ABC-2 type transport system permease protein</fullName>
    </submittedName>
</protein>
<evidence type="ECO:0000256" key="1">
    <source>
        <dbReference type="SAM" id="Phobius"/>
    </source>
</evidence>
<organism evidence="2 3">
    <name type="scientific">Gordonia humi</name>
    <dbReference type="NCBI Taxonomy" id="686429"/>
    <lineage>
        <taxon>Bacteria</taxon>
        <taxon>Bacillati</taxon>
        <taxon>Actinomycetota</taxon>
        <taxon>Actinomycetes</taxon>
        <taxon>Mycobacteriales</taxon>
        <taxon>Gordoniaceae</taxon>
        <taxon>Gordonia</taxon>
    </lineage>
</organism>
<feature type="transmembrane region" description="Helical" evidence="1">
    <location>
        <begin position="158"/>
        <end position="181"/>
    </location>
</feature>
<dbReference type="EMBL" id="JACIFP010000001">
    <property type="protein sequence ID" value="MBB4134689.1"/>
    <property type="molecule type" value="Genomic_DNA"/>
</dbReference>
<sequence>MASAEIAGAGPLLRASVRHNVRSFAPWILIPIALSVSSVIVYPLLFPDLAERQSFGATIGSNPALGLIFGPAFDLTTTDGFNAWRSLALGGFAVALGAIFIVTGASRGQEDSGQAELLASGVLGRQSRLVTAVVMGILMSTVSVVITGVITALCGGGWGASMILGIGFTAMGAMFAGVAAVTSQVGADARTASSIAVAVLGILFVLRGFLYSIEAPSWTTWINPLGWVTETRPASGDHWLPLIYPVVLTVVLVAVAFALQTSRDFGQGLIAARPGPSRGSMRSPLALAMRLNRSPALSWSIAFIGLGVVFGYFTGSVKDIFASNPALTEVFAAGATSPDELSSSFVVTILSLAGIIASICGVQTMNRLRTEELEDRAEPVLATAVGRIQYLRSNALIAFAVPAVCILVAGVVMGIFLSFNDLGLTFGDGVRQASATVPAAWTVIGLSVAVIGARPAVRIASWAGVLLSFVLTLLGPSFKLPDWALGFSPFWHVPNVAVSSASGLGLLWVSLFTVGFLAVGVVGFRRRDTP</sequence>
<feature type="transmembrane region" description="Helical" evidence="1">
    <location>
        <begin position="396"/>
        <end position="419"/>
    </location>
</feature>
<feature type="transmembrane region" description="Helical" evidence="1">
    <location>
        <begin position="459"/>
        <end position="478"/>
    </location>
</feature>
<proteinExistence type="predicted"/>
<reference evidence="2 3" key="1">
    <citation type="submission" date="2020-08" db="EMBL/GenBank/DDBJ databases">
        <title>Sequencing the genomes of 1000 actinobacteria strains.</title>
        <authorList>
            <person name="Klenk H.-P."/>
        </authorList>
    </citation>
    <scope>NUCLEOTIDE SEQUENCE [LARGE SCALE GENOMIC DNA]</scope>
    <source>
        <strain evidence="2 3">DSM 45298</strain>
    </source>
</reference>
<feature type="transmembrane region" description="Helical" evidence="1">
    <location>
        <begin position="341"/>
        <end position="362"/>
    </location>
</feature>
<feature type="transmembrane region" description="Helical" evidence="1">
    <location>
        <begin position="193"/>
        <end position="213"/>
    </location>
</feature>
<feature type="transmembrane region" description="Helical" evidence="1">
    <location>
        <begin position="129"/>
        <end position="152"/>
    </location>
</feature>
<feature type="transmembrane region" description="Helical" evidence="1">
    <location>
        <begin position="296"/>
        <end position="315"/>
    </location>
</feature>